<feature type="region of interest" description="Disordered" evidence="1">
    <location>
        <begin position="43"/>
        <end position="76"/>
    </location>
</feature>
<dbReference type="EMBL" id="BTGU01000040">
    <property type="protein sequence ID" value="GMN51993.1"/>
    <property type="molecule type" value="Genomic_DNA"/>
</dbReference>
<evidence type="ECO:0000256" key="1">
    <source>
        <dbReference type="SAM" id="MobiDB-lite"/>
    </source>
</evidence>
<gene>
    <name evidence="2" type="ORF">TIFTF001_021140</name>
</gene>
<sequence length="76" mass="8870">MEEEVKERIIPSLRQEQNRVFGGGVRDCWRMWLRRLKRMTTGAASAVRKRESDDSARLGRRTEVGESVPVSETERH</sequence>
<comment type="caution">
    <text evidence="2">The sequence shown here is derived from an EMBL/GenBank/DDBJ whole genome shotgun (WGS) entry which is preliminary data.</text>
</comment>
<evidence type="ECO:0000313" key="2">
    <source>
        <dbReference type="EMBL" id="GMN51993.1"/>
    </source>
</evidence>
<keyword evidence="3" id="KW-1185">Reference proteome</keyword>
<evidence type="ECO:0000313" key="3">
    <source>
        <dbReference type="Proteomes" id="UP001187192"/>
    </source>
</evidence>
<accession>A0AA88AC27</accession>
<feature type="compositionally biased region" description="Basic and acidic residues" evidence="1">
    <location>
        <begin position="48"/>
        <end position="64"/>
    </location>
</feature>
<reference evidence="2" key="1">
    <citation type="submission" date="2023-07" db="EMBL/GenBank/DDBJ databases">
        <title>draft genome sequence of fig (Ficus carica).</title>
        <authorList>
            <person name="Takahashi T."/>
            <person name="Nishimura K."/>
        </authorList>
    </citation>
    <scope>NUCLEOTIDE SEQUENCE</scope>
</reference>
<protein>
    <submittedName>
        <fullName evidence="2">Uncharacterized protein</fullName>
    </submittedName>
</protein>
<name>A0AA88AC27_FICCA</name>
<organism evidence="2 3">
    <name type="scientific">Ficus carica</name>
    <name type="common">Common fig</name>
    <dbReference type="NCBI Taxonomy" id="3494"/>
    <lineage>
        <taxon>Eukaryota</taxon>
        <taxon>Viridiplantae</taxon>
        <taxon>Streptophyta</taxon>
        <taxon>Embryophyta</taxon>
        <taxon>Tracheophyta</taxon>
        <taxon>Spermatophyta</taxon>
        <taxon>Magnoliopsida</taxon>
        <taxon>eudicotyledons</taxon>
        <taxon>Gunneridae</taxon>
        <taxon>Pentapetalae</taxon>
        <taxon>rosids</taxon>
        <taxon>fabids</taxon>
        <taxon>Rosales</taxon>
        <taxon>Moraceae</taxon>
        <taxon>Ficeae</taxon>
        <taxon>Ficus</taxon>
    </lineage>
</organism>
<proteinExistence type="predicted"/>
<dbReference type="AlphaFoldDB" id="A0AA88AC27"/>
<dbReference type="Proteomes" id="UP001187192">
    <property type="component" value="Unassembled WGS sequence"/>
</dbReference>